<gene>
    <name evidence="1" type="ORF">EVAR_19172_1</name>
</gene>
<accession>A0A4C1VMW8</accession>
<reference evidence="1 2" key="1">
    <citation type="journal article" date="2019" name="Commun. Biol.">
        <title>The bagworm genome reveals a unique fibroin gene that provides high tensile strength.</title>
        <authorList>
            <person name="Kono N."/>
            <person name="Nakamura H."/>
            <person name="Ohtoshi R."/>
            <person name="Tomita M."/>
            <person name="Numata K."/>
            <person name="Arakawa K."/>
        </authorList>
    </citation>
    <scope>NUCLEOTIDE SEQUENCE [LARGE SCALE GENOMIC DNA]</scope>
</reference>
<comment type="caution">
    <text evidence="1">The sequence shown here is derived from an EMBL/GenBank/DDBJ whole genome shotgun (WGS) entry which is preliminary data.</text>
</comment>
<proteinExistence type="predicted"/>
<evidence type="ECO:0000313" key="2">
    <source>
        <dbReference type="Proteomes" id="UP000299102"/>
    </source>
</evidence>
<dbReference type="Proteomes" id="UP000299102">
    <property type="component" value="Unassembled WGS sequence"/>
</dbReference>
<name>A0A4C1VMW8_EUMVA</name>
<evidence type="ECO:0000313" key="1">
    <source>
        <dbReference type="EMBL" id="GBP40043.1"/>
    </source>
</evidence>
<dbReference type="OrthoDB" id="425681at2759"/>
<keyword evidence="2" id="KW-1185">Reference proteome</keyword>
<dbReference type="EMBL" id="BGZK01000375">
    <property type="protein sequence ID" value="GBP40043.1"/>
    <property type="molecule type" value="Genomic_DNA"/>
</dbReference>
<sequence>MVLEKHVECNILIEGEKVEQVEEFVYLTSLYTNDGKHDRGIERRVNGVLIPTLMYDSESWVRQKKNEGRINAVEMRSLLSMCRVSRKDKCRNIDVKERCARGSTPSNCSRVRVKGHLTDCWPSWRVVRLQSHADSQESKLRRTRTQRNE</sequence>
<protein>
    <submittedName>
        <fullName evidence="1">Uncharacterized protein</fullName>
    </submittedName>
</protein>
<organism evidence="1 2">
    <name type="scientific">Eumeta variegata</name>
    <name type="common">Bagworm moth</name>
    <name type="synonym">Eumeta japonica</name>
    <dbReference type="NCBI Taxonomy" id="151549"/>
    <lineage>
        <taxon>Eukaryota</taxon>
        <taxon>Metazoa</taxon>
        <taxon>Ecdysozoa</taxon>
        <taxon>Arthropoda</taxon>
        <taxon>Hexapoda</taxon>
        <taxon>Insecta</taxon>
        <taxon>Pterygota</taxon>
        <taxon>Neoptera</taxon>
        <taxon>Endopterygota</taxon>
        <taxon>Lepidoptera</taxon>
        <taxon>Glossata</taxon>
        <taxon>Ditrysia</taxon>
        <taxon>Tineoidea</taxon>
        <taxon>Psychidae</taxon>
        <taxon>Oiketicinae</taxon>
        <taxon>Eumeta</taxon>
    </lineage>
</organism>
<dbReference type="AlphaFoldDB" id="A0A4C1VMW8"/>
<dbReference type="STRING" id="151549.A0A4C1VMW8"/>